<dbReference type="GO" id="GO:0003729">
    <property type="term" value="F:mRNA binding"/>
    <property type="evidence" value="ECO:0007669"/>
    <property type="project" value="TreeGrafter"/>
</dbReference>
<comment type="caution">
    <text evidence="6">The sequence shown here is derived from an EMBL/GenBank/DDBJ whole genome shotgun (WGS) entry which is preliminary data.</text>
</comment>
<evidence type="ECO:0000256" key="4">
    <source>
        <dbReference type="SAM" id="MobiDB-lite"/>
    </source>
</evidence>
<dbReference type="Pfam" id="PF00076">
    <property type="entry name" value="RRM_1"/>
    <property type="match status" value="2"/>
</dbReference>
<keyword evidence="2" id="KW-0539">Nucleus</keyword>
<dbReference type="GO" id="GO:0017069">
    <property type="term" value="F:snRNA binding"/>
    <property type="evidence" value="ECO:0007669"/>
    <property type="project" value="TreeGrafter"/>
</dbReference>
<dbReference type="InterPro" id="IPR051183">
    <property type="entry name" value="U1_U11-U12_snRNP_70-35kDa"/>
</dbReference>
<evidence type="ECO:0000256" key="2">
    <source>
        <dbReference type="ARBA" id="ARBA00023242"/>
    </source>
</evidence>
<feature type="region of interest" description="Disordered" evidence="4">
    <location>
        <begin position="489"/>
        <end position="529"/>
    </location>
</feature>
<dbReference type="PANTHER" id="PTHR13952">
    <property type="entry name" value="U1 SMALL NUCLEAR RIBONUCLEOPROTEIN 70 KD"/>
    <property type="match status" value="1"/>
</dbReference>
<evidence type="ECO:0000259" key="5">
    <source>
        <dbReference type="PROSITE" id="PS50102"/>
    </source>
</evidence>
<reference evidence="6 7" key="1">
    <citation type="submission" date="2016-07" db="EMBL/GenBank/DDBJ databases">
        <title>Pervasive Adenine N6-methylation of Active Genes in Fungi.</title>
        <authorList>
            <consortium name="DOE Joint Genome Institute"/>
            <person name="Mondo S.J."/>
            <person name="Dannebaum R.O."/>
            <person name="Kuo R.C."/>
            <person name="Labutti K."/>
            <person name="Haridas S."/>
            <person name="Kuo A."/>
            <person name="Salamov A."/>
            <person name="Ahrendt S.R."/>
            <person name="Lipzen A."/>
            <person name="Sullivan W."/>
            <person name="Andreopoulos W.B."/>
            <person name="Clum A."/>
            <person name="Lindquist E."/>
            <person name="Daum C."/>
            <person name="Ramamoorthy G.K."/>
            <person name="Gryganskyi A."/>
            <person name="Culley D."/>
            <person name="Magnuson J.K."/>
            <person name="James T.Y."/>
            <person name="O'Malley M.A."/>
            <person name="Stajich J.E."/>
            <person name="Spatafora J.W."/>
            <person name="Visel A."/>
            <person name="Grigoriev I.V."/>
        </authorList>
    </citation>
    <scope>NUCLEOTIDE SEQUENCE [LARGE SCALE GENOMIC DNA]</scope>
    <source>
        <strain evidence="6 7">JEL800</strain>
    </source>
</reference>
<dbReference type="Proteomes" id="UP000193642">
    <property type="component" value="Unassembled WGS sequence"/>
</dbReference>
<dbReference type="SMART" id="SM00360">
    <property type="entry name" value="RRM"/>
    <property type="match status" value="3"/>
</dbReference>
<gene>
    <name evidence="6" type="ORF">BCR33DRAFT_744487</name>
</gene>
<keyword evidence="3" id="KW-0694">RNA-binding</keyword>
<dbReference type="GO" id="GO:0071011">
    <property type="term" value="C:precatalytic spliceosome"/>
    <property type="evidence" value="ECO:0007669"/>
    <property type="project" value="TreeGrafter"/>
</dbReference>
<dbReference type="PANTHER" id="PTHR13952:SF6">
    <property type="entry name" value="U11_U12 SMALL NUCLEAR RIBONUCLEOPROTEIN 35 KDA PROTEIN"/>
    <property type="match status" value="1"/>
</dbReference>
<dbReference type="InterPro" id="IPR012677">
    <property type="entry name" value="Nucleotide-bd_a/b_plait_sf"/>
</dbReference>
<protein>
    <submittedName>
        <fullName evidence="6">RNA-binding domain-containing protein</fullName>
    </submittedName>
</protein>
<feature type="compositionally biased region" description="Low complexity" evidence="4">
    <location>
        <begin position="501"/>
        <end position="516"/>
    </location>
</feature>
<evidence type="ECO:0000256" key="1">
    <source>
        <dbReference type="ARBA" id="ARBA00004123"/>
    </source>
</evidence>
<name>A0A1Y2BA12_9FUNG</name>
<dbReference type="GO" id="GO:0000398">
    <property type="term" value="P:mRNA splicing, via spliceosome"/>
    <property type="evidence" value="ECO:0007669"/>
    <property type="project" value="TreeGrafter"/>
</dbReference>
<dbReference type="SUPFAM" id="SSF54928">
    <property type="entry name" value="RNA-binding domain, RBD"/>
    <property type="match status" value="2"/>
</dbReference>
<proteinExistence type="predicted"/>
<dbReference type="STRING" id="329046.A0A1Y2BA12"/>
<feature type="domain" description="RRM" evidence="5">
    <location>
        <begin position="107"/>
        <end position="186"/>
    </location>
</feature>
<sequence length="529" mass="59965">MDPPITYSPTSSTSLPNSPQISSRLRTSAIRARSESPLISRVHQDDTDPTEDDEESAFFATADLADALPSLPDHLLSDDPEDPQEHLEFLPEDLEHSGPVSDKMPQACIFVANLDAGKSDTQLFESMLNYFSTYGRIAEVKIDRDNLNRPFAFVQFSVIRDARRALRDAQGAVIDSRVVRLEEAKVVRTLRAKYNPNWSADNVQNHFKKFGYLEDFAMLRHRDTNDYKGIVYVKYFSRADAIQAYLHTRKLAKWSIDWVKPNTRPLDHDPRSLFIGNLNPDRITLPLLRAKFTNYGEIISSRLFTPPAAKHAFAFVQYGEDGDASLAIDELHGSLWLGSVIKVMYREQRARNSGAALDPTAQEFVQQQPQPVLHQPAQQQVHRHVVATPPPVYQPYGFGYPPQMRPPSVVPVATNPSVMYHPGIYPPQPPYHYQMYHPVQPHQVPIPMSYHPVQGVIPDATAAYPSPPPGYAIPPGWHVVVIPHDYYNHPQAYSQAPPQPQQHQQQPQQQQQQQQPDVDFNWESSRAQN</sequence>
<keyword evidence="7" id="KW-1185">Reference proteome</keyword>
<dbReference type="InterPro" id="IPR035979">
    <property type="entry name" value="RBD_domain_sf"/>
</dbReference>
<comment type="subcellular location">
    <subcellularLocation>
        <location evidence="1">Nucleus</location>
    </subcellularLocation>
</comment>
<dbReference type="InterPro" id="IPR000504">
    <property type="entry name" value="RRM_dom"/>
</dbReference>
<dbReference type="AlphaFoldDB" id="A0A1Y2BA12"/>
<dbReference type="Gene3D" id="3.30.70.330">
    <property type="match status" value="3"/>
</dbReference>
<feature type="region of interest" description="Disordered" evidence="4">
    <location>
        <begin position="1"/>
        <end position="55"/>
    </location>
</feature>
<feature type="compositionally biased region" description="Low complexity" evidence="4">
    <location>
        <begin position="1"/>
        <end position="19"/>
    </location>
</feature>
<organism evidence="6 7">
    <name type="scientific">Rhizoclosmatium globosum</name>
    <dbReference type="NCBI Taxonomy" id="329046"/>
    <lineage>
        <taxon>Eukaryota</taxon>
        <taxon>Fungi</taxon>
        <taxon>Fungi incertae sedis</taxon>
        <taxon>Chytridiomycota</taxon>
        <taxon>Chytridiomycota incertae sedis</taxon>
        <taxon>Chytridiomycetes</taxon>
        <taxon>Chytridiales</taxon>
        <taxon>Chytriomycetaceae</taxon>
        <taxon>Rhizoclosmatium</taxon>
    </lineage>
</organism>
<feature type="domain" description="RRM" evidence="5">
    <location>
        <begin position="271"/>
        <end position="348"/>
    </location>
</feature>
<accession>A0A1Y2BA12</accession>
<evidence type="ECO:0000313" key="7">
    <source>
        <dbReference type="Proteomes" id="UP000193642"/>
    </source>
</evidence>
<evidence type="ECO:0000313" key="6">
    <source>
        <dbReference type="EMBL" id="ORY31536.1"/>
    </source>
</evidence>
<dbReference type="PROSITE" id="PS50102">
    <property type="entry name" value="RRM"/>
    <property type="match status" value="2"/>
</dbReference>
<dbReference type="EMBL" id="MCGO01000076">
    <property type="protein sequence ID" value="ORY31536.1"/>
    <property type="molecule type" value="Genomic_DNA"/>
</dbReference>
<evidence type="ECO:0000256" key="3">
    <source>
        <dbReference type="PROSITE-ProRule" id="PRU00176"/>
    </source>
</evidence>
<dbReference type="OrthoDB" id="410044at2759"/>